<dbReference type="HAMAP" id="MF_00318">
    <property type="entry name" value="Enolase"/>
    <property type="match status" value="1"/>
</dbReference>
<dbReference type="SMART" id="SM01193">
    <property type="entry name" value="Enolase_N"/>
    <property type="match status" value="1"/>
</dbReference>
<dbReference type="SFLD" id="SFLDS00001">
    <property type="entry name" value="Enolase"/>
    <property type="match status" value="1"/>
</dbReference>
<feature type="binding site" evidence="10">
    <location>
        <position position="162"/>
    </location>
    <ligand>
        <name>(2R)-2-phosphoglycerate</name>
        <dbReference type="ChEBI" id="CHEBI:58289"/>
    </ligand>
</feature>
<evidence type="ECO:0000256" key="8">
    <source>
        <dbReference type="ARBA" id="ARBA00023239"/>
    </source>
</evidence>
<keyword evidence="10" id="KW-0963">Cytoplasm</keyword>
<dbReference type="Proteomes" id="UP001354989">
    <property type="component" value="Plasmid pPP3"/>
</dbReference>
<dbReference type="PANTHER" id="PTHR11902">
    <property type="entry name" value="ENOLASE"/>
    <property type="match status" value="1"/>
</dbReference>
<dbReference type="Pfam" id="PF00113">
    <property type="entry name" value="Enolase_C"/>
    <property type="match status" value="1"/>
</dbReference>
<dbReference type="SMART" id="SM01192">
    <property type="entry name" value="Enolase_C"/>
    <property type="match status" value="1"/>
</dbReference>
<feature type="domain" description="Enolase C-terminal TIM barrel" evidence="11">
    <location>
        <begin position="138"/>
        <end position="425"/>
    </location>
</feature>
<feature type="binding site" evidence="10">
    <location>
        <position position="285"/>
    </location>
    <ligand>
        <name>Mg(2+)</name>
        <dbReference type="ChEBI" id="CHEBI:18420"/>
    </ligand>
</feature>
<evidence type="ECO:0000259" key="11">
    <source>
        <dbReference type="SMART" id="SM01192"/>
    </source>
</evidence>
<comment type="subcellular location">
    <subcellularLocation>
        <location evidence="10">Cytoplasm</location>
    </subcellularLocation>
    <subcellularLocation>
        <location evidence="10">Secreted</location>
    </subcellularLocation>
    <subcellularLocation>
        <location evidence="10">Cell surface</location>
    </subcellularLocation>
    <text evidence="10">Fractions of enolase are present in both the cytoplasm and on the cell surface.</text>
</comment>
<comment type="similarity">
    <text evidence="2 10">Belongs to the enolase family.</text>
</comment>
<evidence type="ECO:0000256" key="9">
    <source>
        <dbReference type="ARBA" id="ARBA00045763"/>
    </source>
</evidence>
<feature type="binding site" evidence="10">
    <location>
        <position position="241"/>
    </location>
    <ligand>
        <name>Mg(2+)</name>
        <dbReference type="ChEBI" id="CHEBI:18420"/>
    </ligand>
</feature>
<dbReference type="NCBIfam" id="TIGR01060">
    <property type="entry name" value="eno"/>
    <property type="match status" value="1"/>
</dbReference>
<feature type="binding site" evidence="10">
    <location>
        <position position="367"/>
    </location>
    <ligand>
        <name>(2R)-2-phosphoglycerate</name>
        <dbReference type="ChEBI" id="CHEBI:58289"/>
    </ligand>
</feature>
<feature type="binding site" evidence="10">
    <location>
        <position position="337"/>
    </location>
    <ligand>
        <name>(2R)-2-phosphoglycerate</name>
        <dbReference type="ChEBI" id="CHEBI:58289"/>
    </ligand>
</feature>
<evidence type="ECO:0000256" key="5">
    <source>
        <dbReference type="ARBA" id="ARBA00022525"/>
    </source>
</evidence>
<keyword evidence="8 10" id="KW-0456">Lyase</keyword>
<keyword evidence="14" id="KW-1185">Reference proteome</keyword>
<keyword evidence="7 10" id="KW-0324">Glycolysis</keyword>
<evidence type="ECO:0000256" key="4">
    <source>
        <dbReference type="ARBA" id="ARBA00017068"/>
    </source>
</evidence>
<dbReference type="InterPro" id="IPR029017">
    <property type="entry name" value="Enolase-like_N"/>
</dbReference>
<geneLocation type="plasmid" evidence="13 14">
    <name>pPP3</name>
</geneLocation>
<dbReference type="InterPro" id="IPR020810">
    <property type="entry name" value="Enolase_C"/>
</dbReference>
<dbReference type="PRINTS" id="PR00148">
    <property type="entry name" value="ENOLASE"/>
</dbReference>
<name>A0ABN6LIS0_9BACT</name>
<feature type="active site" description="Proton donor" evidence="10">
    <location>
        <position position="204"/>
    </location>
</feature>
<dbReference type="InterPro" id="IPR020811">
    <property type="entry name" value="Enolase_N"/>
</dbReference>
<comment type="function">
    <text evidence="9 10">Catalyzes the reversible conversion of 2-phosphoglycerate (2-PG) into phosphoenolpyruvate (PEP). It is essential for the degradation of carbohydrates via glycolysis.</text>
</comment>
<evidence type="ECO:0000256" key="7">
    <source>
        <dbReference type="ARBA" id="ARBA00023152"/>
    </source>
</evidence>
<evidence type="ECO:0000256" key="3">
    <source>
        <dbReference type="ARBA" id="ARBA00012058"/>
    </source>
</evidence>
<dbReference type="EC" id="4.2.1.11" evidence="3 10"/>
<accession>A0ABN6LIS0</accession>
<comment type="cofactor">
    <cofactor evidence="10">
        <name>Mg(2+)</name>
        <dbReference type="ChEBI" id="CHEBI:18420"/>
    </cofactor>
    <text evidence="10">Binds a second Mg(2+) ion via substrate during catalysis.</text>
</comment>
<dbReference type="EMBL" id="AP025295">
    <property type="protein sequence ID" value="BDD01514.1"/>
    <property type="molecule type" value="Genomic_DNA"/>
</dbReference>
<dbReference type="InterPro" id="IPR020809">
    <property type="entry name" value="Enolase_CS"/>
</dbReference>
<dbReference type="PIRSF" id="PIRSF001400">
    <property type="entry name" value="Enolase"/>
    <property type="match status" value="1"/>
</dbReference>
<evidence type="ECO:0000259" key="12">
    <source>
        <dbReference type="SMART" id="SM01193"/>
    </source>
</evidence>
<dbReference type="PROSITE" id="PS00164">
    <property type="entry name" value="ENOLASE"/>
    <property type="match status" value="1"/>
</dbReference>
<dbReference type="CDD" id="cd03313">
    <property type="entry name" value="enolase"/>
    <property type="match status" value="1"/>
</dbReference>
<evidence type="ECO:0000256" key="6">
    <source>
        <dbReference type="ARBA" id="ARBA00022842"/>
    </source>
</evidence>
<dbReference type="SUPFAM" id="SSF51604">
    <property type="entry name" value="Enolase C-terminal domain-like"/>
    <property type="match status" value="1"/>
</dbReference>
<evidence type="ECO:0000256" key="2">
    <source>
        <dbReference type="ARBA" id="ARBA00009604"/>
    </source>
</evidence>
<dbReference type="SFLD" id="SFLDG00178">
    <property type="entry name" value="enolase"/>
    <property type="match status" value="1"/>
</dbReference>
<evidence type="ECO:0000313" key="13">
    <source>
        <dbReference type="EMBL" id="BDD01514.1"/>
    </source>
</evidence>
<dbReference type="PANTHER" id="PTHR11902:SF1">
    <property type="entry name" value="ENOLASE"/>
    <property type="match status" value="1"/>
</dbReference>
<keyword evidence="5 10" id="KW-0964">Secreted</keyword>
<keyword evidence="6 10" id="KW-0460">Magnesium</keyword>
<dbReference type="SUPFAM" id="SSF54826">
    <property type="entry name" value="Enolase N-terminal domain-like"/>
    <property type="match status" value="1"/>
</dbReference>
<protein>
    <recommendedName>
        <fullName evidence="4 10">Enolase</fullName>
        <ecNumber evidence="3 10">4.2.1.11</ecNumber>
    </recommendedName>
    <alternativeName>
        <fullName evidence="10">2-phospho-D-glycerate hydro-lyase</fullName>
    </alternativeName>
    <alternativeName>
        <fullName evidence="10">2-phosphoglycerate dehydratase</fullName>
    </alternativeName>
</protein>
<feature type="domain" description="Enolase N-terminal" evidence="12">
    <location>
        <begin position="4"/>
        <end position="133"/>
    </location>
</feature>
<evidence type="ECO:0000256" key="10">
    <source>
        <dbReference type="HAMAP-Rule" id="MF_00318"/>
    </source>
</evidence>
<keyword evidence="13" id="KW-0614">Plasmid</keyword>
<keyword evidence="10" id="KW-0479">Metal-binding</keyword>
<sequence length="427" mass="45998">MMTIAKILGQEVLDSRGNPTVEVHIFLNSGIVGRAIVPSGASTGEKEAVELRDGEKRYGGKGVRKAVANVNDVIGPALEGMNITDQRAIDYKMIELDGTDNKGKLGANAILGVSLAAAHTAAAALGIPLYRYIGGVNSAILPVPCMNVINGGVHAQNSVDFQEFKIAPHNAPDFETAIQIGEECFHALKQVLHDKGHNTGVGDEGGYAPDLKSNDEAVEFILRAIEKAGYTPGDDVSICLDPATSEMYKDGGYFFFSSTEETKSADDMVRLWEDWMNKYPIVLLEDGLGENDWEGWKTLTDTLGDKVELVGDDIFCTNPAILQQAIDKGIGNSILIKLNQIGTLTETLETIELANRNNYNCYVSHRSGETEDTTIADLTVGIGCGHLKTGSGCRSERVAKFNQLLRIERELGSAAKYAGIGAFKNVK</sequence>
<proteinExistence type="inferred from homology"/>
<organism evidence="13 14">
    <name type="scientific">Persicobacter psychrovividus</name>
    <dbReference type="NCBI Taxonomy" id="387638"/>
    <lineage>
        <taxon>Bacteria</taxon>
        <taxon>Pseudomonadati</taxon>
        <taxon>Bacteroidota</taxon>
        <taxon>Cytophagia</taxon>
        <taxon>Cytophagales</taxon>
        <taxon>Persicobacteraceae</taxon>
        <taxon>Persicobacter</taxon>
    </lineage>
</organism>
<evidence type="ECO:0000256" key="1">
    <source>
        <dbReference type="ARBA" id="ARBA00005031"/>
    </source>
</evidence>
<dbReference type="SFLD" id="SFLDF00002">
    <property type="entry name" value="enolase"/>
    <property type="match status" value="1"/>
</dbReference>
<comment type="pathway">
    <text evidence="1 10">Carbohydrate degradation; glycolysis; pyruvate from D-glyceraldehyde 3-phosphate: step 4/5.</text>
</comment>
<feature type="binding site" evidence="10">
    <location>
        <position position="388"/>
    </location>
    <ligand>
        <name>(2R)-2-phosphoglycerate</name>
        <dbReference type="ChEBI" id="CHEBI:58289"/>
    </ligand>
</feature>
<reference evidence="13 14" key="1">
    <citation type="submission" date="2021-12" db="EMBL/GenBank/DDBJ databases">
        <title>Genome sequencing of bacteria with rrn-lacking chromosome and rrn-plasmid.</title>
        <authorList>
            <person name="Anda M."/>
            <person name="Iwasaki W."/>
        </authorList>
    </citation>
    <scope>NUCLEOTIDE SEQUENCE [LARGE SCALE GENOMIC DNA]</scope>
    <source>
        <strain evidence="13 14">NBRC 101262</strain>
        <plasmid evidence="13 14">pPP3</plasmid>
    </source>
</reference>
<dbReference type="Gene3D" id="3.20.20.120">
    <property type="entry name" value="Enolase-like C-terminal domain"/>
    <property type="match status" value="1"/>
</dbReference>
<comment type="catalytic activity">
    <reaction evidence="10">
        <text>(2R)-2-phosphoglycerate = phosphoenolpyruvate + H2O</text>
        <dbReference type="Rhea" id="RHEA:10164"/>
        <dbReference type="ChEBI" id="CHEBI:15377"/>
        <dbReference type="ChEBI" id="CHEBI:58289"/>
        <dbReference type="ChEBI" id="CHEBI:58702"/>
        <dbReference type="EC" id="4.2.1.11"/>
    </reaction>
</comment>
<evidence type="ECO:0000313" key="14">
    <source>
        <dbReference type="Proteomes" id="UP001354989"/>
    </source>
</evidence>
<feature type="binding site" evidence="10">
    <location>
        <position position="312"/>
    </location>
    <ligand>
        <name>Mg(2+)</name>
        <dbReference type="ChEBI" id="CHEBI:18420"/>
    </ligand>
</feature>
<feature type="active site" description="Proton acceptor" evidence="10">
    <location>
        <position position="337"/>
    </location>
</feature>
<dbReference type="Gene3D" id="3.30.390.10">
    <property type="entry name" value="Enolase-like, N-terminal domain"/>
    <property type="match status" value="1"/>
</dbReference>
<dbReference type="Pfam" id="PF03952">
    <property type="entry name" value="Enolase_N"/>
    <property type="match status" value="1"/>
</dbReference>
<gene>
    <name evidence="13" type="primary">eno_2</name>
    <name evidence="10" type="synonym">eno</name>
    <name evidence="13" type="ORF">PEPS_37940</name>
</gene>
<dbReference type="InterPro" id="IPR000941">
    <property type="entry name" value="Enolase"/>
</dbReference>
<feature type="binding site" evidence="10">
    <location>
        <position position="366"/>
    </location>
    <ligand>
        <name>(2R)-2-phosphoglycerate</name>
        <dbReference type="ChEBI" id="CHEBI:58289"/>
    </ligand>
</feature>
<dbReference type="InterPro" id="IPR036849">
    <property type="entry name" value="Enolase-like_C_sf"/>
</dbReference>